<accession>A0ACC0UIW0</accession>
<proteinExistence type="predicted"/>
<organism evidence="1 2">
    <name type="scientific">Russula earlei</name>
    <dbReference type="NCBI Taxonomy" id="71964"/>
    <lineage>
        <taxon>Eukaryota</taxon>
        <taxon>Fungi</taxon>
        <taxon>Dikarya</taxon>
        <taxon>Basidiomycota</taxon>
        <taxon>Agaricomycotina</taxon>
        <taxon>Agaricomycetes</taxon>
        <taxon>Russulales</taxon>
        <taxon>Russulaceae</taxon>
        <taxon>Russula</taxon>
    </lineage>
</organism>
<gene>
    <name evidence="1" type="ORF">F5148DRAFT_1373909</name>
</gene>
<evidence type="ECO:0000313" key="1">
    <source>
        <dbReference type="EMBL" id="KAI9511260.1"/>
    </source>
</evidence>
<keyword evidence="1" id="KW-0378">Hydrolase</keyword>
<name>A0ACC0UIW0_9AGAM</name>
<dbReference type="EMBL" id="JAGFNK010000024">
    <property type="protein sequence ID" value="KAI9511260.1"/>
    <property type="molecule type" value="Genomic_DNA"/>
</dbReference>
<protein>
    <submittedName>
        <fullName evidence="1">P-loop containing nucleoside triphosphate hydrolase protein</fullName>
    </submittedName>
</protein>
<comment type="caution">
    <text evidence="1">The sequence shown here is derived from an EMBL/GenBank/DDBJ whole genome shotgun (WGS) entry which is preliminary data.</text>
</comment>
<evidence type="ECO:0000313" key="2">
    <source>
        <dbReference type="Proteomes" id="UP001207468"/>
    </source>
</evidence>
<dbReference type="Proteomes" id="UP001207468">
    <property type="component" value="Unassembled WGS sequence"/>
</dbReference>
<keyword evidence="2" id="KW-1185">Reference proteome</keyword>
<reference evidence="1" key="1">
    <citation type="submission" date="2021-03" db="EMBL/GenBank/DDBJ databases">
        <title>Evolutionary priming and transition to the ectomycorrhizal habit in an iconic lineage of mushroom-forming fungi: is preadaptation a requirement?</title>
        <authorList>
            <consortium name="DOE Joint Genome Institute"/>
            <person name="Looney B.P."/>
            <person name="Miyauchi S."/>
            <person name="Morin E."/>
            <person name="Drula E."/>
            <person name="Courty P.E."/>
            <person name="Chicoki N."/>
            <person name="Fauchery L."/>
            <person name="Kohler A."/>
            <person name="Kuo A."/>
            <person name="LaButti K."/>
            <person name="Pangilinan J."/>
            <person name="Lipzen A."/>
            <person name="Riley R."/>
            <person name="Andreopoulos W."/>
            <person name="He G."/>
            <person name="Johnson J."/>
            <person name="Barry K.W."/>
            <person name="Grigoriev I.V."/>
            <person name="Nagy L."/>
            <person name="Hibbett D."/>
            <person name="Henrissat B."/>
            <person name="Matheny P.B."/>
            <person name="Labbe J."/>
            <person name="Martin A.F."/>
        </authorList>
    </citation>
    <scope>NUCLEOTIDE SEQUENCE</scope>
    <source>
        <strain evidence="1">BPL698</strain>
    </source>
</reference>
<sequence>MSVYPRMDPYRRFRFEHGIDAKVVVMGNSGVGKTSLLQRYTQNKFDPKNTTSTTGAFFVAKKVTVNGVKVRLQLWDTAGQERFRSMAPMYYRGANAALLLYDITNQVSFQDVRGWLKELKKNCPADLITYIVGSKADLSHLRQVSSDLARLSLHQWFPPPRPPPPPPPPPQPSAFSYIRPRFTSFTSIRSAPLTMSPTTKHSPTDSHSSSLDTPPGRAGAAPRRTQTGIVPRSGSPWTDSLDHDSGSGVDETDNDELDESEWGLEKGMELFEVSAKDDTGITQLFDALILAIIAKKDAIEQENDFIRRDSVRLASVAPPTWAAQADEEEAREKAAAQENAARSCCQS</sequence>